<evidence type="ECO:0000256" key="1">
    <source>
        <dbReference type="SAM" id="Phobius"/>
    </source>
</evidence>
<sequence length="623" mass="71009">MIPPKQTFSQPHTPFALPLCAALITTLALSMRIHVPQWQNVNNLFLSAFNMLPQNFNAYNVTWTLLALLLTFTYKKIWERASQYHFFRPWLALLSMFFGVLQTVGLSMNSLDSMDFLLANKYQHFIAVICIIGYAFLFYSVSLFLFWLFDSAKQPASISPQKSIPSAKYSGLWPTLFILLCWAPWLVVYYPGSAVFDGLRSVLEFIGVRPLTDHHPILTTWLIGGLFSLGRRLGNDNLGIFLYVLFQSVLSAMIYGQIVKASYRRTHSTALSAGILIYFSFISYFGGYSQAFVKDPIFSGIFALFALTTSTLLRQGPVSPKDLTAYLTVSLLACLLRHNGIYAVFPTLICISSLIFRKSRQKKTFLLFLTVPILYFVFQTYNFKILGLTPGSSAEALSIPLQQIARYTRDHPSDITEDERATLDKVLPLDKLPQIYDPNLSDPVKSSLRNNATSENKINCVKVWLRMFLRHPRNHFEAFFANSYGYYAFTPPIKVKKPEIHAYQAEAWLQWGKLSVKYHFPQFLRTAMMNYHTLTKKLPVVNLFLKLATYTWGITLICCYFLASRRYRDLIAALPLLLMVLTCIASPVNGHPRYFLPVLAAFPILFTLAASSKYDGRTHTLTE</sequence>
<evidence type="ECO:0000313" key="2">
    <source>
        <dbReference type="EMBL" id="MST56363.1"/>
    </source>
</evidence>
<feature type="transmembrane region" description="Helical" evidence="1">
    <location>
        <begin position="543"/>
        <end position="563"/>
    </location>
</feature>
<dbReference type="Proteomes" id="UP000473699">
    <property type="component" value="Unassembled WGS sequence"/>
</dbReference>
<keyword evidence="1" id="KW-0472">Membrane</keyword>
<gene>
    <name evidence="2" type="ORF">FYJ74_10000</name>
</gene>
<feature type="transmembrane region" description="Helical" evidence="1">
    <location>
        <begin position="297"/>
        <end position="313"/>
    </location>
</feature>
<evidence type="ECO:0008006" key="4">
    <source>
        <dbReference type="Google" id="ProtNLM"/>
    </source>
</evidence>
<feature type="transmembrane region" description="Helical" evidence="1">
    <location>
        <begin position="56"/>
        <end position="74"/>
    </location>
</feature>
<dbReference type="Pfam" id="PF19484">
    <property type="entry name" value="DUF6020"/>
    <property type="match status" value="1"/>
</dbReference>
<dbReference type="EMBL" id="VUNH01000011">
    <property type="protein sequence ID" value="MST56363.1"/>
    <property type="molecule type" value="Genomic_DNA"/>
</dbReference>
<accession>A0A6L5YE45</accession>
<dbReference type="InterPro" id="IPR046062">
    <property type="entry name" value="DUF6020"/>
</dbReference>
<feature type="transmembrane region" description="Helical" evidence="1">
    <location>
        <begin position="594"/>
        <end position="611"/>
    </location>
</feature>
<feature type="transmembrane region" description="Helical" evidence="1">
    <location>
        <begin position="125"/>
        <end position="149"/>
    </location>
</feature>
<feature type="transmembrane region" description="Helical" evidence="1">
    <location>
        <begin position="365"/>
        <end position="383"/>
    </location>
</feature>
<dbReference type="RefSeq" id="WP_154529444.1">
    <property type="nucleotide sequence ID" value="NZ_VUNH01000011.1"/>
</dbReference>
<keyword evidence="1" id="KW-0812">Transmembrane</keyword>
<feature type="transmembrane region" description="Helical" evidence="1">
    <location>
        <begin position="270"/>
        <end position="291"/>
    </location>
</feature>
<reference evidence="2 3" key="1">
    <citation type="submission" date="2019-08" db="EMBL/GenBank/DDBJ databases">
        <title>In-depth cultivation of the pig gut microbiome towards novel bacterial diversity and tailored functional studies.</title>
        <authorList>
            <person name="Wylensek D."/>
            <person name="Hitch T.C.A."/>
            <person name="Clavel T."/>
        </authorList>
    </citation>
    <scope>NUCLEOTIDE SEQUENCE [LARGE SCALE GENOMIC DNA]</scope>
    <source>
        <strain evidence="2 3">SM-530-WT-4B</strain>
    </source>
</reference>
<evidence type="ECO:0000313" key="3">
    <source>
        <dbReference type="Proteomes" id="UP000473699"/>
    </source>
</evidence>
<feature type="transmembrane region" description="Helical" evidence="1">
    <location>
        <begin position="570"/>
        <end position="588"/>
    </location>
</feature>
<name>A0A6L5YE45_9BACT</name>
<dbReference type="AlphaFoldDB" id="A0A6L5YE45"/>
<organism evidence="2 3">
    <name type="scientific">Pyramidobacter porci</name>
    <dbReference type="NCBI Taxonomy" id="2605789"/>
    <lineage>
        <taxon>Bacteria</taxon>
        <taxon>Thermotogati</taxon>
        <taxon>Synergistota</taxon>
        <taxon>Synergistia</taxon>
        <taxon>Synergistales</taxon>
        <taxon>Dethiosulfovibrionaceae</taxon>
        <taxon>Pyramidobacter</taxon>
    </lineage>
</organism>
<protein>
    <recommendedName>
        <fullName evidence="4">Glycosyltransferase RgtA/B/C/D-like domain-containing protein</fullName>
    </recommendedName>
</protein>
<feature type="transmembrane region" description="Helical" evidence="1">
    <location>
        <begin position="170"/>
        <end position="190"/>
    </location>
</feature>
<keyword evidence="1" id="KW-1133">Transmembrane helix</keyword>
<feature type="transmembrane region" description="Helical" evidence="1">
    <location>
        <begin position="86"/>
        <end position="105"/>
    </location>
</feature>
<proteinExistence type="predicted"/>
<feature type="transmembrane region" description="Helical" evidence="1">
    <location>
        <begin position="238"/>
        <end position="258"/>
    </location>
</feature>
<comment type="caution">
    <text evidence="2">The sequence shown here is derived from an EMBL/GenBank/DDBJ whole genome shotgun (WGS) entry which is preliminary data.</text>
</comment>
<keyword evidence="3" id="KW-1185">Reference proteome</keyword>